<name>A0A8D3EB17_SCOMX</name>
<proteinExistence type="predicted"/>
<dbReference type="Ensembl" id="ENSSMAT00000039675.1">
    <property type="protein sequence ID" value="ENSSMAP00000068976.1"/>
    <property type="gene ID" value="ENSSMAG00000032794.1"/>
</dbReference>
<dbReference type="Proteomes" id="UP000694558">
    <property type="component" value="Chromosome 11"/>
</dbReference>
<evidence type="ECO:0000313" key="2">
    <source>
        <dbReference type="Proteomes" id="UP000694558"/>
    </source>
</evidence>
<protein>
    <submittedName>
        <fullName evidence="1">Uncharacterized protein</fullName>
    </submittedName>
</protein>
<reference evidence="1" key="2">
    <citation type="submission" date="2025-08" db="UniProtKB">
        <authorList>
            <consortium name="Ensembl"/>
        </authorList>
    </citation>
    <scope>IDENTIFICATION</scope>
</reference>
<reference evidence="1" key="1">
    <citation type="submission" date="2023-05" db="EMBL/GenBank/DDBJ databases">
        <title>High-quality long-read genome of Scophthalmus maximus.</title>
        <authorList>
            <person name="Lien S."/>
            <person name="Martinez P."/>
        </authorList>
    </citation>
    <scope>NUCLEOTIDE SEQUENCE [LARGE SCALE GENOMIC DNA]</scope>
</reference>
<sequence>QNTFRVTNKCEQSSGHLIQTWNAFDGTSCFHHMVASWLLFFSTVTSDASSLLQMTHRWCSSFHDEPLDGVSAGAGYCVFPSGQPASLDSHCTHLSICLCLSGDSHLHFIKV</sequence>
<organism evidence="1 2">
    <name type="scientific">Scophthalmus maximus</name>
    <name type="common">Turbot</name>
    <name type="synonym">Psetta maxima</name>
    <dbReference type="NCBI Taxonomy" id="52904"/>
    <lineage>
        <taxon>Eukaryota</taxon>
        <taxon>Metazoa</taxon>
        <taxon>Chordata</taxon>
        <taxon>Craniata</taxon>
        <taxon>Vertebrata</taxon>
        <taxon>Euteleostomi</taxon>
        <taxon>Actinopterygii</taxon>
        <taxon>Neopterygii</taxon>
        <taxon>Teleostei</taxon>
        <taxon>Neoteleostei</taxon>
        <taxon>Acanthomorphata</taxon>
        <taxon>Carangaria</taxon>
        <taxon>Pleuronectiformes</taxon>
        <taxon>Pleuronectoidei</taxon>
        <taxon>Scophthalmidae</taxon>
        <taxon>Scophthalmus</taxon>
    </lineage>
</organism>
<accession>A0A8D3EB17</accession>
<dbReference type="AlphaFoldDB" id="A0A8D3EB17"/>
<evidence type="ECO:0000313" key="1">
    <source>
        <dbReference type="Ensembl" id="ENSSMAP00000068976.1"/>
    </source>
</evidence>